<feature type="domain" description="DUF4825" evidence="3">
    <location>
        <begin position="344"/>
        <end position="424"/>
    </location>
</feature>
<evidence type="ECO:0000313" key="5">
    <source>
        <dbReference type="Proteomes" id="UP000005104"/>
    </source>
</evidence>
<feature type="transmembrane region" description="Helical" evidence="1">
    <location>
        <begin position="42"/>
        <end position="68"/>
    </location>
</feature>
<dbReference type="InterPro" id="IPR032250">
    <property type="entry name" value="DUF4825"/>
</dbReference>
<evidence type="ECO:0000256" key="1">
    <source>
        <dbReference type="SAM" id="Phobius"/>
    </source>
</evidence>
<keyword evidence="1" id="KW-1133">Transmembrane helix</keyword>
<dbReference type="eggNOG" id="COG4219">
    <property type="taxonomic scope" value="Bacteria"/>
</dbReference>
<accession>H5XTW9</accession>
<feature type="domain" description="Peptidase M56" evidence="2">
    <location>
        <begin position="11"/>
        <end position="294"/>
    </location>
</feature>
<name>H5XTW9_9FIRM</name>
<feature type="transmembrane region" description="Helical" evidence="1">
    <location>
        <begin position="12"/>
        <end position="33"/>
    </location>
</feature>
<dbReference type="PANTHER" id="PTHR34978:SF3">
    <property type="entry name" value="SLR0241 PROTEIN"/>
    <property type="match status" value="1"/>
</dbReference>
<feature type="transmembrane region" description="Helical" evidence="1">
    <location>
        <begin position="124"/>
        <end position="146"/>
    </location>
</feature>
<dbReference type="InterPro" id="IPR008756">
    <property type="entry name" value="Peptidase_M56"/>
</dbReference>
<dbReference type="HOGENOM" id="CLU_381181_0_0_9"/>
<evidence type="ECO:0000259" key="3">
    <source>
        <dbReference type="Pfam" id="PF16107"/>
    </source>
</evidence>
<dbReference type="STRING" id="768710.DesyoDRAFT_1802"/>
<organism evidence="4 5">
    <name type="scientific">Desulfosporosinus youngiae DSM 17734</name>
    <dbReference type="NCBI Taxonomy" id="768710"/>
    <lineage>
        <taxon>Bacteria</taxon>
        <taxon>Bacillati</taxon>
        <taxon>Bacillota</taxon>
        <taxon>Clostridia</taxon>
        <taxon>Eubacteriales</taxon>
        <taxon>Desulfitobacteriaceae</taxon>
        <taxon>Desulfosporosinus</taxon>
    </lineage>
</organism>
<dbReference type="Pfam" id="PF16107">
    <property type="entry name" value="DUF4825"/>
    <property type="match status" value="1"/>
</dbReference>
<proteinExistence type="predicted"/>
<evidence type="ECO:0000259" key="2">
    <source>
        <dbReference type="Pfam" id="PF05569"/>
    </source>
</evidence>
<dbReference type="PANTHER" id="PTHR34978">
    <property type="entry name" value="POSSIBLE SENSOR-TRANSDUCER PROTEIN BLAR"/>
    <property type="match status" value="1"/>
</dbReference>
<protein>
    <submittedName>
        <fullName evidence="4">Antirepressor regulating drug resistance protein</fullName>
    </submittedName>
</protein>
<feature type="transmembrane region" description="Helical" evidence="1">
    <location>
        <begin position="216"/>
        <end position="237"/>
    </location>
</feature>
<keyword evidence="5" id="KW-1185">Reference proteome</keyword>
<dbReference type="Pfam" id="PF05569">
    <property type="entry name" value="Peptidase_M56"/>
    <property type="match status" value="1"/>
</dbReference>
<dbReference type="EMBL" id="CM001441">
    <property type="protein sequence ID" value="EHQ88927.1"/>
    <property type="molecule type" value="Genomic_DNA"/>
</dbReference>
<dbReference type="AlphaFoldDB" id="H5XTW9"/>
<dbReference type="CDD" id="cd07341">
    <property type="entry name" value="M56_BlaR1_MecR1_like"/>
    <property type="match status" value="1"/>
</dbReference>
<feature type="transmembrane region" description="Helical" evidence="1">
    <location>
        <begin position="302"/>
        <end position="320"/>
    </location>
</feature>
<dbReference type="Proteomes" id="UP000005104">
    <property type="component" value="Chromosome"/>
</dbReference>
<gene>
    <name evidence="4" type="ORF">DesyoDRAFT_1802</name>
</gene>
<reference evidence="4 5" key="1">
    <citation type="submission" date="2011-11" db="EMBL/GenBank/DDBJ databases">
        <title>The Noncontiguous Finished genome of Desulfosporosinus youngiae DSM 17734.</title>
        <authorList>
            <consortium name="US DOE Joint Genome Institute (JGI-PGF)"/>
            <person name="Lucas S."/>
            <person name="Han J."/>
            <person name="Lapidus A."/>
            <person name="Cheng J.-F."/>
            <person name="Goodwin L."/>
            <person name="Pitluck S."/>
            <person name="Peters L."/>
            <person name="Ovchinnikova G."/>
            <person name="Lu M."/>
            <person name="Land M.L."/>
            <person name="Hauser L."/>
            <person name="Pester M."/>
            <person name="Spring S."/>
            <person name="Ollivier B."/>
            <person name="Rattei T."/>
            <person name="Klenk H.-P."/>
            <person name="Wagner M."/>
            <person name="Loy A."/>
            <person name="Woyke T.J."/>
        </authorList>
    </citation>
    <scope>NUCLEOTIDE SEQUENCE [LARGE SCALE GENOMIC DNA]</scope>
    <source>
        <strain evidence="4 5">DSM 17734</strain>
    </source>
</reference>
<evidence type="ECO:0000313" key="4">
    <source>
        <dbReference type="EMBL" id="EHQ88927.1"/>
    </source>
</evidence>
<sequence>MGIFYEDAFMTVLNMSVTASYVALAVLAARFLLRKAPKLFSYALWSIVLFRLICPVSFSSGFSLLGLIGSNHVDNTFSAAQYIPRKIGLMAVPQVNTGIDSVNAGINAVLPAATPYASVNPMQVWISLAGLVWLTGIVVLLGYAIFSYQRLLSRISTATWVEDNIYETDLIQTPFVCGFIKPRIYLPLRITGREREYIIRHEQVHIKRLDYIIKPLAYFALVIHWFNPLIWVCFSLFTKDMEMSCDERVVERAENGEVISYSSSLLALAAQKKMPRPTPLAFGESNVKARIKNILNYRKPSFWALSVSAIALLILVVVLISNPLSRQNTSDLQAAASSYNVEYLLNNKTPYVGNNSKVGALLNGLPLPEGITRGSFVLSTDNPPYGLTSYYDLEDDALEVSEDQFLRNSILLFALIDNLDQVTHTGFWHNKLLSSTPFQFSYTRADAERVAGGDVRQFAKDQRSLEELIEVVKLLGSDTTQAQATMKGLELYVWRNPELTGSNAIYYTLLQGTNRNKTAEEIYDLTAATTSIEDIRRELAKYGTIDVLVSHPLEISKQEMMEIVDQMKVKNGSIAAGVRWFEQNPLSEKTRVISPIAELRHLTEKEYLEVGTSEIENPSIDDFRRLDLTLKVQGLDDRKLSFPEDRQITDVLTPEVHWFSSSFSQDNSSENFAHYSAEIVVYIREIGENGLRDRLKNLNIDVAYTNQQGERVEQSYNLGDILVVIE</sequence>
<dbReference type="InterPro" id="IPR052173">
    <property type="entry name" value="Beta-lactam_resp_regulator"/>
</dbReference>
<keyword evidence="1" id="KW-0472">Membrane</keyword>
<keyword evidence="1" id="KW-0812">Transmembrane</keyword>
<dbReference type="OrthoDB" id="9804799at2"/>